<dbReference type="SMART" id="SM00977">
    <property type="entry name" value="TilS_C"/>
    <property type="match status" value="1"/>
</dbReference>
<dbReference type="Proteomes" id="UP000294980">
    <property type="component" value="Unassembled WGS sequence"/>
</dbReference>
<dbReference type="CDD" id="cd01992">
    <property type="entry name" value="TilS_N"/>
    <property type="match status" value="1"/>
</dbReference>
<dbReference type="Gene3D" id="1.20.59.20">
    <property type="match status" value="1"/>
</dbReference>
<gene>
    <name evidence="8" type="primary">tilS</name>
    <name evidence="10" type="ORF">EV688_10262</name>
</gene>
<dbReference type="EMBL" id="SLWX01000002">
    <property type="protein sequence ID" value="TCO77605.1"/>
    <property type="molecule type" value="Genomic_DNA"/>
</dbReference>
<dbReference type="PANTHER" id="PTHR43033:SF1">
    <property type="entry name" value="TRNA(ILE)-LYSIDINE SYNTHASE-RELATED"/>
    <property type="match status" value="1"/>
</dbReference>
<dbReference type="SUPFAM" id="SSF52402">
    <property type="entry name" value="Adenine nucleotide alpha hydrolases-like"/>
    <property type="match status" value="1"/>
</dbReference>
<evidence type="ECO:0000259" key="9">
    <source>
        <dbReference type="SMART" id="SM00977"/>
    </source>
</evidence>
<keyword evidence="4 8" id="KW-0819">tRNA processing</keyword>
<dbReference type="InterPro" id="IPR015262">
    <property type="entry name" value="tRNA_Ile_lys_synt_subst-bd"/>
</dbReference>
<keyword evidence="5 8" id="KW-0547">Nucleotide-binding</keyword>
<comment type="caution">
    <text evidence="10">The sequence shown here is derived from an EMBL/GenBank/DDBJ whole genome shotgun (WGS) entry which is preliminary data.</text>
</comment>
<dbReference type="InterPro" id="IPR011063">
    <property type="entry name" value="TilS/TtcA_N"/>
</dbReference>
<dbReference type="InterPro" id="IPR012094">
    <property type="entry name" value="tRNA_Ile_lys_synt"/>
</dbReference>
<dbReference type="GO" id="GO:0032267">
    <property type="term" value="F:tRNA(Ile)-lysidine synthase activity"/>
    <property type="evidence" value="ECO:0007669"/>
    <property type="project" value="UniProtKB-EC"/>
</dbReference>
<proteinExistence type="inferred from homology"/>
<dbReference type="GO" id="GO:0006400">
    <property type="term" value="P:tRNA modification"/>
    <property type="evidence" value="ECO:0007669"/>
    <property type="project" value="UniProtKB-UniRule"/>
</dbReference>
<comment type="similarity">
    <text evidence="8">Belongs to the tRNA(Ile)-lysidine synthase family.</text>
</comment>
<dbReference type="Pfam" id="PF01171">
    <property type="entry name" value="ATP_bind_3"/>
    <property type="match status" value="1"/>
</dbReference>
<dbReference type="SUPFAM" id="SSF56037">
    <property type="entry name" value="PheT/TilS domain"/>
    <property type="match status" value="1"/>
</dbReference>
<dbReference type="GO" id="GO:0005737">
    <property type="term" value="C:cytoplasm"/>
    <property type="evidence" value="ECO:0007669"/>
    <property type="project" value="UniProtKB-SubCell"/>
</dbReference>
<dbReference type="Pfam" id="PF11734">
    <property type="entry name" value="TilS_C"/>
    <property type="match status" value="1"/>
</dbReference>
<dbReference type="AlphaFoldDB" id="A0A4R2LE48"/>
<dbReference type="InterPro" id="IPR014729">
    <property type="entry name" value="Rossmann-like_a/b/a_fold"/>
</dbReference>
<keyword evidence="6 8" id="KW-0067">ATP-binding</keyword>
<evidence type="ECO:0000256" key="6">
    <source>
        <dbReference type="ARBA" id="ARBA00022840"/>
    </source>
</evidence>
<protein>
    <recommendedName>
        <fullName evidence="8">tRNA(Ile)-lysidine synthase</fullName>
        <ecNumber evidence="8">6.3.4.19</ecNumber>
    </recommendedName>
    <alternativeName>
        <fullName evidence="8">tRNA(Ile)-2-lysyl-cytidine synthase</fullName>
    </alternativeName>
    <alternativeName>
        <fullName evidence="8">tRNA(Ile)-lysidine synthetase</fullName>
    </alternativeName>
</protein>
<feature type="binding site" evidence="8">
    <location>
        <begin position="32"/>
        <end position="37"/>
    </location>
    <ligand>
        <name>ATP</name>
        <dbReference type="ChEBI" id="CHEBI:30616"/>
    </ligand>
</feature>
<keyword evidence="11" id="KW-1185">Reference proteome</keyword>
<comment type="function">
    <text evidence="8">Ligates lysine onto the cytidine present at position 34 of the AUA codon-specific tRNA(Ile) that contains the anticodon CAU, in an ATP-dependent manner. Cytidine is converted to lysidine, thus changing the amino acid specificity of the tRNA from methionine to isoleucine.</text>
</comment>
<dbReference type="Pfam" id="PF09179">
    <property type="entry name" value="TilS"/>
    <property type="match status" value="1"/>
</dbReference>
<evidence type="ECO:0000256" key="8">
    <source>
        <dbReference type="HAMAP-Rule" id="MF_01161"/>
    </source>
</evidence>
<evidence type="ECO:0000256" key="3">
    <source>
        <dbReference type="ARBA" id="ARBA00022598"/>
    </source>
</evidence>
<dbReference type="InterPro" id="IPR012796">
    <property type="entry name" value="Lysidine-tRNA-synth_C"/>
</dbReference>
<organism evidence="10 11">
    <name type="scientific">Chromatocurvus halotolerans</name>
    <dbReference type="NCBI Taxonomy" id="1132028"/>
    <lineage>
        <taxon>Bacteria</taxon>
        <taxon>Pseudomonadati</taxon>
        <taxon>Pseudomonadota</taxon>
        <taxon>Gammaproteobacteria</taxon>
        <taxon>Cellvibrionales</taxon>
        <taxon>Halieaceae</taxon>
        <taxon>Chromatocurvus</taxon>
    </lineage>
</organism>
<dbReference type="Gene3D" id="3.40.50.620">
    <property type="entry name" value="HUPs"/>
    <property type="match status" value="1"/>
</dbReference>
<comment type="subcellular location">
    <subcellularLocation>
        <location evidence="1 8">Cytoplasm</location>
    </subcellularLocation>
</comment>
<dbReference type="GO" id="GO:0005524">
    <property type="term" value="F:ATP binding"/>
    <property type="evidence" value="ECO:0007669"/>
    <property type="project" value="UniProtKB-UniRule"/>
</dbReference>
<comment type="domain">
    <text evidence="8">The N-terminal region contains the highly conserved SGGXDS motif, predicted to be a P-loop motif involved in ATP binding.</text>
</comment>
<evidence type="ECO:0000256" key="4">
    <source>
        <dbReference type="ARBA" id="ARBA00022694"/>
    </source>
</evidence>
<dbReference type="SUPFAM" id="SSF82829">
    <property type="entry name" value="MesJ substrate recognition domain-like"/>
    <property type="match status" value="1"/>
</dbReference>
<dbReference type="RefSeq" id="WP_117314454.1">
    <property type="nucleotide sequence ID" value="NZ_QQSW01000001.1"/>
</dbReference>
<keyword evidence="2 8" id="KW-0963">Cytoplasm</keyword>
<feature type="domain" description="Lysidine-tRNA(Ile) synthetase C-terminal" evidence="9">
    <location>
        <begin position="362"/>
        <end position="428"/>
    </location>
</feature>
<dbReference type="EC" id="6.3.4.19" evidence="8"/>
<evidence type="ECO:0000256" key="1">
    <source>
        <dbReference type="ARBA" id="ARBA00004496"/>
    </source>
</evidence>
<dbReference type="OrthoDB" id="9807403at2"/>
<dbReference type="NCBIfam" id="TIGR02432">
    <property type="entry name" value="lysidine_TilS_N"/>
    <property type="match status" value="1"/>
</dbReference>
<evidence type="ECO:0000256" key="5">
    <source>
        <dbReference type="ARBA" id="ARBA00022741"/>
    </source>
</evidence>
<evidence type="ECO:0000256" key="2">
    <source>
        <dbReference type="ARBA" id="ARBA00022490"/>
    </source>
</evidence>
<name>A0A4R2LE48_9GAMM</name>
<dbReference type="PANTHER" id="PTHR43033">
    <property type="entry name" value="TRNA(ILE)-LYSIDINE SYNTHASE-RELATED"/>
    <property type="match status" value="1"/>
</dbReference>
<sequence length="437" mass="48141">MARGSGLLTVDAAVARTLQQHLDAPHWLVAFSGGLDSSALLVALCRYVAAVGTAPPLTALHIHHGLSAQADAWGAHCLSVCKKLHIECRMQRVAVVCGAQGVEAAAREARYAVFESALQEGGRLFVGHHQDDQVETFFLRLMRGAGVHGLAGMPPERDLGKGRLVRPLLALTREDLRAYVVAAGLDWIEDTSNSDTRYDRNYLRQRVLPLLEQRWPGYRAPVTRAMALLAEREDSGPLTPLTTRYNAFGDPGCDSRELCRLPTEAAAGALRRWLREHGCLPPPFEPLREFLRQLGSAAAGASPRLQRRDWCLQRHAGAVYLLPRPWPFVQPPARAVSDGERIVIEGVGRVDVLAPAGAEPALTLGFRQGGERLCLPGETHHRTLKTLLQDARVPPWWRERVPLLFSGRNLLAVGDLWRARDACANLVWERPCSGYPD</sequence>
<evidence type="ECO:0000313" key="11">
    <source>
        <dbReference type="Proteomes" id="UP000294980"/>
    </source>
</evidence>
<comment type="catalytic activity">
    <reaction evidence="7 8">
        <text>cytidine(34) in tRNA(Ile2) + L-lysine + ATP = lysidine(34) in tRNA(Ile2) + AMP + diphosphate + H(+)</text>
        <dbReference type="Rhea" id="RHEA:43744"/>
        <dbReference type="Rhea" id="RHEA-COMP:10625"/>
        <dbReference type="Rhea" id="RHEA-COMP:10670"/>
        <dbReference type="ChEBI" id="CHEBI:15378"/>
        <dbReference type="ChEBI" id="CHEBI:30616"/>
        <dbReference type="ChEBI" id="CHEBI:32551"/>
        <dbReference type="ChEBI" id="CHEBI:33019"/>
        <dbReference type="ChEBI" id="CHEBI:82748"/>
        <dbReference type="ChEBI" id="CHEBI:83665"/>
        <dbReference type="ChEBI" id="CHEBI:456215"/>
        <dbReference type="EC" id="6.3.4.19"/>
    </reaction>
</comment>
<dbReference type="InterPro" id="IPR012795">
    <property type="entry name" value="tRNA_Ile_lys_synt_N"/>
</dbReference>
<dbReference type="NCBIfam" id="TIGR02433">
    <property type="entry name" value="lysidine_TilS_C"/>
    <property type="match status" value="1"/>
</dbReference>
<dbReference type="HAMAP" id="MF_01161">
    <property type="entry name" value="tRNA_Ile_lys_synt"/>
    <property type="match status" value="1"/>
</dbReference>
<accession>A0A4R2LE48</accession>
<keyword evidence="3 8" id="KW-0436">Ligase</keyword>
<evidence type="ECO:0000256" key="7">
    <source>
        <dbReference type="ARBA" id="ARBA00048539"/>
    </source>
</evidence>
<evidence type="ECO:0000313" key="10">
    <source>
        <dbReference type="EMBL" id="TCO77605.1"/>
    </source>
</evidence>
<reference evidence="10 11" key="1">
    <citation type="submission" date="2019-03" db="EMBL/GenBank/DDBJ databases">
        <title>Genomic Encyclopedia of Type Strains, Phase IV (KMG-IV): sequencing the most valuable type-strain genomes for metagenomic binning, comparative biology and taxonomic classification.</title>
        <authorList>
            <person name="Goeker M."/>
        </authorList>
    </citation>
    <scope>NUCLEOTIDE SEQUENCE [LARGE SCALE GENOMIC DNA]</scope>
    <source>
        <strain evidence="10 11">DSM 23344</strain>
    </source>
</reference>